<comment type="caution">
    <text evidence="2">The sequence shown here is derived from an EMBL/GenBank/DDBJ whole genome shotgun (WGS) entry which is preliminary data.</text>
</comment>
<feature type="transmembrane region" description="Helical" evidence="1">
    <location>
        <begin position="126"/>
        <end position="146"/>
    </location>
</feature>
<sequence>MACVYGLWLLAGTLDFHFHRRTDIAHTSGLCESALHGVQLSLIGAGLLAWLALAHTCALIVLLTVAAMLHAIVGYLDTASADGRRRISPLEQHVHSILDMAPWVFLAWVAWNAQTGWGLRWQPAPARLWLSTILPALALAGLPWLAELRRCIRAAPHDGRAA</sequence>
<feature type="transmembrane region" description="Helical" evidence="1">
    <location>
        <begin position="97"/>
        <end position="114"/>
    </location>
</feature>
<accession>A0AA38XXJ4</accession>
<organism evidence="2">
    <name type="scientific">Knufia peltigerae</name>
    <dbReference type="NCBI Taxonomy" id="1002370"/>
    <lineage>
        <taxon>Eukaryota</taxon>
        <taxon>Fungi</taxon>
        <taxon>Dikarya</taxon>
        <taxon>Ascomycota</taxon>
        <taxon>Pezizomycotina</taxon>
        <taxon>Eurotiomycetes</taxon>
        <taxon>Chaetothyriomycetidae</taxon>
        <taxon>Chaetothyriales</taxon>
        <taxon>Trichomeriaceae</taxon>
        <taxon>Knufia</taxon>
    </lineage>
</organism>
<gene>
    <name evidence="2" type="ORF">H2204_009651</name>
</gene>
<keyword evidence="1" id="KW-1133">Transmembrane helix</keyword>
<keyword evidence="1" id="KW-0472">Membrane</keyword>
<keyword evidence="1" id="KW-0812">Transmembrane</keyword>
<dbReference type="AlphaFoldDB" id="A0AA38XXJ4"/>
<evidence type="ECO:0000256" key="1">
    <source>
        <dbReference type="SAM" id="Phobius"/>
    </source>
</evidence>
<dbReference type="EMBL" id="JAPDRN010000077">
    <property type="protein sequence ID" value="KAJ9627424.1"/>
    <property type="molecule type" value="Genomic_DNA"/>
</dbReference>
<reference evidence="2" key="1">
    <citation type="submission" date="2022-10" db="EMBL/GenBank/DDBJ databases">
        <title>Culturing micro-colonial fungi from biological soil crusts in the Mojave desert and describing Neophaeococcomyces mojavensis, and introducing the new genera and species Taxawa tesnikishii.</title>
        <authorList>
            <person name="Kurbessoian T."/>
            <person name="Stajich J.E."/>
        </authorList>
    </citation>
    <scope>NUCLEOTIDE SEQUENCE</scope>
    <source>
        <strain evidence="2">TK_35</strain>
    </source>
</reference>
<proteinExistence type="predicted"/>
<protein>
    <recommendedName>
        <fullName evidence="3">Diguanylate cyclase</fullName>
    </recommendedName>
</protein>
<name>A0AA38XXJ4_9EURO</name>
<feature type="transmembrane region" description="Helical" evidence="1">
    <location>
        <begin position="47"/>
        <end position="76"/>
    </location>
</feature>
<evidence type="ECO:0000313" key="2">
    <source>
        <dbReference type="EMBL" id="KAJ9627424.1"/>
    </source>
</evidence>
<evidence type="ECO:0008006" key="3">
    <source>
        <dbReference type="Google" id="ProtNLM"/>
    </source>
</evidence>